<dbReference type="InterPro" id="IPR006054">
    <property type="entry name" value="DnaQ"/>
</dbReference>
<accession>G5K0C1</accession>
<sequence>MSNDFTKKYAVIDLEATNAGPNAAIIQVGIVIIEGKEIVHSYQTDVNPHQPLSDHIKQLTGITDKQLQKAPDFSQVAKPIFDLIEDCVFVAHNVKFDANLLAEALFFEGYDLLTPRVDTVELAQVFYPTLEKYNLSHLSKELGLQLQEAHTAIADAQATARLFLKLLEKIESLPKETLESISRYSESLLFETGMVITKAIDDSQPFNPKQYYKIQSILLKKPPQKTKSLKLSQSFDLNIALLGLEERQEQSHFAHCVQQAYHDQRPSFIEAQAGIGKTYGYLLPLLAQKDPYQIILSVPTKILQDQVMAGEIAAIRQAFQINCHSIKGPANYIKLDAFSESLGYYDDNRLVNRYKMQLLVWLLETSTGDLAEIKQKQRFAAYFDQIKHDGQLNKSSPFYDNDFWQLSYEKAKEARLLVTNHAYFLHRVQDDKDFAKNKVLVFDEAQKIMLELDSLSRNRLNLSLLLKELHEEIPHRQSLLEKRLLESIAFELGQAASDFYQAKENQHLLSWEKLKQQVSELDTSDFMTLQTIFSGRNTDFWISSEKKDDKRLTYLNASSQDFLHFKKFLPETIKTYFISATLHISPQVSLANLLGYDDYHFDSIPKKKTHQQQLFIDQEMPLIKAISDQDYAQVIAERLYALNRSDFPILVLFNAKKHLLMVSDLLDNWRVGHLAQEKNGSPFNIKKRFDRGEESILLGLGSFWEGVDFVQADRMIEVITRLPFDNPEDLFVQKMSRYLQENGKNPFNDYFLPMAILKLKQAIGRTMRRPNQKSAVLILDRRVSNEGYGQIILSSLADEFPISQEKFQDCLVEMTDFLL</sequence>
<dbReference type="RefSeq" id="WP_008087448.1">
    <property type="nucleotide sequence ID" value="NZ_AEUX02000002.1"/>
</dbReference>
<evidence type="ECO:0000256" key="11">
    <source>
        <dbReference type="RuleBase" id="RU364106"/>
    </source>
</evidence>
<dbReference type="GO" id="GO:0003887">
    <property type="term" value="F:DNA-directed DNA polymerase activity"/>
    <property type="evidence" value="ECO:0007669"/>
    <property type="project" value="UniProtKB-KW"/>
</dbReference>
<dbReference type="HAMAP" id="MF_02206">
    <property type="entry name" value="DinG_exonucl"/>
    <property type="match status" value="1"/>
</dbReference>
<keyword evidence="8 10" id="KW-0067">ATP-binding</keyword>
<dbReference type="GO" id="GO:0005829">
    <property type="term" value="C:cytosol"/>
    <property type="evidence" value="ECO:0007669"/>
    <property type="project" value="TreeGrafter"/>
</dbReference>
<evidence type="ECO:0000313" key="13">
    <source>
        <dbReference type="EMBL" id="EHI70616.1"/>
    </source>
</evidence>
<evidence type="ECO:0000256" key="6">
    <source>
        <dbReference type="ARBA" id="ARBA00022801"/>
    </source>
</evidence>
<dbReference type="PANTHER" id="PTHR30231">
    <property type="entry name" value="DNA POLYMERASE III SUBUNIT EPSILON"/>
    <property type="match status" value="1"/>
</dbReference>
<keyword evidence="3" id="KW-0235">DNA replication</keyword>
<comment type="function">
    <text evidence="10 11">3'-5' exonuclease.</text>
</comment>
<name>G5K0C1_9STRE</name>
<dbReference type="STRING" id="764299.STRIC_0041"/>
<dbReference type="SMART" id="SM00487">
    <property type="entry name" value="DEXDc"/>
    <property type="match status" value="1"/>
</dbReference>
<reference evidence="13 14" key="1">
    <citation type="journal article" date="2014" name="Int. J. Syst. Evol. Microbiol.">
        <title>Phylogenomics and the dynamic genome evolution of the genus Streptococcus.</title>
        <authorList>
            <consortium name="The Broad Institute Genome Sequencing Platform"/>
            <person name="Richards V.P."/>
            <person name="Palmer S.R."/>
            <person name="Pavinski Bitar P.D."/>
            <person name="Qin X."/>
            <person name="Weinstock G.M."/>
            <person name="Highlander S.K."/>
            <person name="Town C.D."/>
            <person name="Burne R.A."/>
            <person name="Stanhope M.J."/>
        </authorList>
    </citation>
    <scope>NUCLEOTIDE SEQUENCE [LARGE SCALE GENOMIC DNA]</scope>
    <source>
        <strain evidence="13 14">707-05</strain>
    </source>
</reference>
<dbReference type="GO" id="GO:0008408">
    <property type="term" value="F:3'-5' exonuclease activity"/>
    <property type="evidence" value="ECO:0007669"/>
    <property type="project" value="UniProtKB-UniRule"/>
</dbReference>
<dbReference type="InterPro" id="IPR013520">
    <property type="entry name" value="Ribonucl_H"/>
</dbReference>
<feature type="domain" description="Helicase ATP-binding" evidence="12">
    <location>
        <begin position="236"/>
        <end position="496"/>
    </location>
</feature>
<dbReference type="NCBIfam" id="TIGR01407">
    <property type="entry name" value="dinG_rel"/>
    <property type="match status" value="1"/>
</dbReference>
<keyword evidence="4 10" id="KW-0540">Nuclease</keyword>
<dbReference type="GO" id="GO:0003677">
    <property type="term" value="F:DNA binding"/>
    <property type="evidence" value="ECO:0007669"/>
    <property type="project" value="InterPro"/>
</dbReference>
<dbReference type="SMART" id="SM00491">
    <property type="entry name" value="HELICc2"/>
    <property type="match status" value="1"/>
</dbReference>
<dbReference type="InterPro" id="IPR036397">
    <property type="entry name" value="RNaseH_sf"/>
</dbReference>
<dbReference type="Pfam" id="PF13307">
    <property type="entry name" value="Helicase_C_2"/>
    <property type="match status" value="1"/>
</dbReference>
<dbReference type="EMBL" id="AEUX02000002">
    <property type="protein sequence ID" value="EHI70616.1"/>
    <property type="molecule type" value="Genomic_DNA"/>
</dbReference>
<dbReference type="InterPro" id="IPR012337">
    <property type="entry name" value="RNaseH-like_sf"/>
</dbReference>
<dbReference type="PROSITE" id="PS51193">
    <property type="entry name" value="HELICASE_ATP_BIND_2"/>
    <property type="match status" value="1"/>
</dbReference>
<feature type="binding site" evidence="10">
    <location>
        <begin position="271"/>
        <end position="278"/>
    </location>
    <ligand>
        <name>ATP</name>
        <dbReference type="ChEBI" id="CHEBI:30616"/>
    </ligand>
</feature>
<dbReference type="InterPro" id="IPR006310">
    <property type="entry name" value="DinG"/>
</dbReference>
<dbReference type="Proteomes" id="UP000003330">
    <property type="component" value="Unassembled WGS sequence"/>
</dbReference>
<dbReference type="SUPFAM" id="SSF52540">
    <property type="entry name" value="P-loop containing nucleoside triphosphate hydrolases"/>
    <property type="match status" value="1"/>
</dbReference>
<evidence type="ECO:0000259" key="12">
    <source>
        <dbReference type="PROSITE" id="PS51193"/>
    </source>
</evidence>
<keyword evidence="7 10" id="KW-0269">Exonuclease</keyword>
<feature type="short sequence motif" description="DEAH box" evidence="10">
    <location>
        <begin position="443"/>
        <end position="446"/>
    </location>
</feature>
<dbReference type="OrthoDB" id="9803913at2"/>
<evidence type="ECO:0000256" key="5">
    <source>
        <dbReference type="ARBA" id="ARBA00022741"/>
    </source>
</evidence>
<keyword evidence="6 10" id="KW-0378">Hydrolase</keyword>
<dbReference type="GO" id="GO:0004386">
    <property type="term" value="F:helicase activity"/>
    <property type="evidence" value="ECO:0007669"/>
    <property type="project" value="UniProtKB-KW"/>
</dbReference>
<dbReference type="SMART" id="SM00479">
    <property type="entry name" value="EXOIII"/>
    <property type="match status" value="1"/>
</dbReference>
<keyword evidence="14" id="KW-1185">Reference proteome</keyword>
<dbReference type="InterPro" id="IPR011545">
    <property type="entry name" value="DEAD/DEAH_box_helicase_dom"/>
</dbReference>
<dbReference type="PANTHER" id="PTHR30231:SF41">
    <property type="entry name" value="DNA POLYMERASE III SUBUNIT EPSILON"/>
    <property type="match status" value="1"/>
</dbReference>
<protein>
    <recommendedName>
        <fullName evidence="10 11">3'-5' exonuclease DinG</fullName>
        <ecNumber evidence="10 11">3.1.-.-</ecNumber>
    </recommendedName>
</protein>
<keyword evidence="1" id="KW-0808">Transferase</keyword>
<dbReference type="InterPro" id="IPR014013">
    <property type="entry name" value="Helic_SF1/SF2_ATP-bd_DinG/Rad3"/>
</dbReference>
<proteinExistence type="inferred from homology"/>
<evidence type="ECO:0000256" key="7">
    <source>
        <dbReference type="ARBA" id="ARBA00022839"/>
    </source>
</evidence>
<keyword evidence="2" id="KW-0548">Nucleotidyltransferase</keyword>
<dbReference type="NCBIfam" id="TIGR00573">
    <property type="entry name" value="dnaq"/>
    <property type="match status" value="1"/>
</dbReference>
<gene>
    <name evidence="10 11" type="primary">dinG</name>
    <name evidence="13" type="ORF">STRIC_0041</name>
</gene>
<keyword evidence="13" id="KW-0347">Helicase</keyword>
<dbReference type="eggNOG" id="COG1199">
    <property type="taxonomic scope" value="Bacteria"/>
</dbReference>
<dbReference type="FunFam" id="3.30.420.10:FF:000045">
    <property type="entry name" value="3'-5' exonuclease DinG"/>
    <property type="match status" value="1"/>
</dbReference>
<evidence type="ECO:0000256" key="10">
    <source>
        <dbReference type="HAMAP-Rule" id="MF_02206"/>
    </source>
</evidence>
<dbReference type="NCBIfam" id="NF005569">
    <property type="entry name" value="PRK07246.1"/>
    <property type="match status" value="1"/>
</dbReference>
<organism evidence="13 14">
    <name type="scientific">Streptococcus ictaluri 707-05</name>
    <dbReference type="NCBI Taxonomy" id="764299"/>
    <lineage>
        <taxon>Bacteria</taxon>
        <taxon>Bacillati</taxon>
        <taxon>Bacillota</taxon>
        <taxon>Bacilli</taxon>
        <taxon>Lactobacillales</taxon>
        <taxon>Streptococcaceae</taxon>
        <taxon>Streptococcus</taxon>
    </lineage>
</organism>
<dbReference type="Pfam" id="PF00270">
    <property type="entry name" value="DEAD"/>
    <property type="match status" value="1"/>
</dbReference>
<dbReference type="GO" id="GO:0016818">
    <property type="term" value="F:hydrolase activity, acting on acid anhydrides, in phosphorus-containing anhydrides"/>
    <property type="evidence" value="ECO:0007669"/>
    <property type="project" value="InterPro"/>
</dbReference>
<dbReference type="InterPro" id="IPR014001">
    <property type="entry name" value="Helicase_ATP-bd"/>
</dbReference>
<dbReference type="CDD" id="cd06127">
    <property type="entry name" value="DEDDh"/>
    <property type="match status" value="1"/>
</dbReference>
<keyword evidence="5 10" id="KW-0547">Nucleotide-binding</keyword>
<evidence type="ECO:0000256" key="1">
    <source>
        <dbReference type="ARBA" id="ARBA00022679"/>
    </source>
</evidence>
<dbReference type="GO" id="GO:0005524">
    <property type="term" value="F:ATP binding"/>
    <property type="evidence" value="ECO:0007669"/>
    <property type="project" value="UniProtKB-UniRule"/>
</dbReference>
<evidence type="ECO:0000256" key="3">
    <source>
        <dbReference type="ARBA" id="ARBA00022705"/>
    </source>
</evidence>
<dbReference type="EC" id="3.1.-.-" evidence="10 11"/>
<evidence type="ECO:0000256" key="2">
    <source>
        <dbReference type="ARBA" id="ARBA00022695"/>
    </source>
</evidence>
<evidence type="ECO:0000313" key="14">
    <source>
        <dbReference type="Proteomes" id="UP000003330"/>
    </source>
</evidence>
<dbReference type="Gene3D" id="3.40.50.300">
    <property type="entry name" value="P-loop containing nucleotide triphosphate hydrolases"/>
    <property type="match status" value="2"/>
</dbReference>
<dbReference type="Gene3D" id="3.30.420.10">
    <property type="entry name" value="Ribonuclease H-like superfamily/Ribonuclease H"/>
    <property type="match status" value="1"/>
</dbReference>
<dbReference type="GO" id="GO:0045004">
    <property type="term" value="P:DNA replication proofreading"/>
    <property type="evidence" value="ECO:0007669"/>
    <property type="project" value="TreeGrafter"/>
</dbReference>
<dbReference type="SUPFAM" id="SSF53098">
    <property type="entry name" value="Ribonuclease H-like"/>
    <property type="match status" value="1"/>
</dbReference>
<keyword evidence="9" id="KW-0239">DNA-directed DNA polymerase</keyword>
<evidence type="ECO:0000256" key="4">
    <source>
        <dbReference type="ARBA" id="ARBA00022722"/>
    </source>
</evidence>
<dbReference type="InterPro" id="IPR006555">
    <property type="entry name" value="ATP-dep_Helicase_C"/>
</dbReference>
<dbReference type="AlphaFoldDB" id="G5K0C1"/>
<comment type="caution">
    <text evidence="13">The sequence shown here is derived from an EMBL/GenBank/DDBJ whole genome shotgun (WGS) entry which is preliminary data.</text>
</comment>
<dbReference type="eggNOG" id="COG2176">
    <property type="taxonomic scope" value="Bacteria"/>
</dbReference>
<evidence type="ECO:0000256" key="8">
    <source>
        <dbReference type="ARBA" id="ARBA00022840"/>
    </source>
</evidence>
<comment type="similarity">
    <text evidence="10 11">Belongs to the helicase family. DinG subfamily. Type 2 sub-subfamily.</text>
</comment>
<dbReference type="InterPro" id="IPR027417">
    <property type="entry name" value="P-loop_NTPase"/>
</dbReference>
<dbReference type="Pfam" id="PF00929">
    <property type="entry name" value="RNase_T"/>
    <property type="match status" value="1"/>
</dbReference>
<evidence type="ECO:0000256" key="9">
    <source>
        <dbReference type="ARBA" id="ARBA00022932"/>
    </source>
</evidence>